<keyword evidence="2" id="KW-1185">Reference proteome</keyword>
<evidence type="ECO:0000313" key="1">
    <source>
        <dbReference type="EMBL" id="PWN47035.1"/>
    </source>
</evidence>
<dbReference type="EMBL" id="KZ820577">
    <property type="protein sequence ID" value="PWN47035.1"/>
    <property type="molecule type" value="Genomic_DNA"/>
</dbReference>
<name>A0ACD0NMH3_9BASI</name>
<reference evidence="1 2" key="1">
    <citation type="journal article" date="2018" name="Mol. Biol. Evol.">
        <title>Broad Genomic Sampling Reveals a Smut Pathogenic Ancestry of the Fungal Clade Ustilaginomycotina.</title>
        <authorList>
            <person name="Kijpornyongpan T."/>
            <person name="Mondo S.J."/>
            <person name="Barry K."/>
            <person name="Sandor L."/>
            <person name="Lee J."/>
            <person name="Lipzen A."/>
            <person name="Pangilinan J."/>
            <person name="LaButti K."/>
            <person name="Hainaut M."/>
            <person name="Henrissat B."/>
            <person name="Grigoriev I.V."/>
            <person name="Spatafora J.W."/>
            <person name="Aime M.C."/>
        </authorList>
    </citation>
    <scope>NUCLEOTIDE SEQUENCE [LARGE SCALE GENOMIC DNA]</scope>
    <source>
        <strain evidence="1 2">SA 807</strain>
    </source>
</reference>
<sequence length="113" mass="12679">MTKQKKMKTRWWSVSKRPLPGTLWLLRLPLPSSSSFLSIPSSLLTFHCEPAPRPPFSCQPVFMVPRSMFFPHLASKPSPDIPLSGQFISSNISCPSSPLPLLVPISRIIPLKR</sequence>
<organism evidence="1 2">
    <name type="scientific">Violaceomyces palustris</name>
    <dbReference type="NCBI Taxonomy" id="1673888"/>
    <lineage>
        <taxon>Eukaryota</taxon>
        <taxon>Fungi</taxon>
        <taxon>Dikarya</taxon>
        <taxon>Basidiomycota</taxon>
        <taxon>Ustilaginomycotina</taxon>
        <taxon>Ustilaginomycetes</taxon>
        <taxon>Violaceomycetales</taxon>
        <taxon>Violaceomycetaceae</taxon>
        <taxon>Violaceomyces</taxon>
    </lineage>
</organism>
<protein>
    <submittedName>
        <fullName evidence="1">Uncharacterized protein</fullName>
    </submittedName>
</protein>
<dbReference type="Proteomes" id="UP000245626">
    <property type="component" value="Unassembled WGS sequence"/>
</dbReference>
<proteinExistence type="predicted"/>
<accession>A0ACD0NMH3</accession>
<evidence type="ECO:0000313" key="2">
    <source>
        <dbReference type="Proteomes" id="UP000245626"/>
    </source>
</evidence>
<gene>
    <name evidence="1" type="ORF">IE53DRAFT_390842</name>
</gene>